<keyword evidence="1 5" id="KW-0489">Methyltransferase</keyword>
<reference evidence="6" key="1">
    <citation type="journal article" date="2016" name="Genome Announc.">
        <title>Complete genome sequence of Alkaliphilus metalliredigens strain QYMF, an alkaliphilic and metal-reducing bacterium isolated from borax-contaminated leachate ponds.</title>
        <authorList>
            <person name="Hwang C."/>
            <person name="Copeland A."/>
            <person name="Lucas S."/>
            <person name="Lapidus A."/>
            <person name="Barry K."/>
            <person name="Detter J.C."/>
            <person name="Glavina Del Rio T."/>
            <person name="Hammon N."/>
            <person name="Israni S."/>
            <person name="Dalin E."/>
            <person name="Tice H."/>
            <person name="Pitluck S."/>
            <person name="Chertkov O."/>
            <person name="Brettin T."/>
            <person name="Bruce D."/>
            <person name="Han C."/>
            <person name="Schmutz J."/>
            <person name="Larimer F."/>
            <person name="Land M.L."/>
            <person name="Hauser L."/>
            <person name="Kyrpides N."/>
            <person name="Mikhailova N."/>
            <person name="Ye Q."/>
            <person name="Zhou J."/>
            <person name="Richardson P."/>
            <person name="Fields M.W."/>
        </authorList>
    </citation>
    <scope>NUCLEOTIDE SEQUENCE [LARGE SCALE GENOMIC DNA]</scope>
    <source>
        <strain evidence="6">QYMF</strain>
    </source>
</reference>
<name>A6TP37_ALKMQ</name>
<dbReference type="KEGG" id="amt:Amet_1783"/>
<gene>
    <name evidence="5" type="ordered locus">Amet_1783</name>
</gene>
<dbReference type="eggNOG" id="COG3963">
    <property type="taxonomic scope" value="Bacteria"/>
</dbReference>
<sequence>MEVCSFIKQYYYNPMTVGALVPSSKNLADKMIEDINFSNAECILEYGPGTGIFTEKILQKKKNNTVLLTIEYNDAFYNILKNKFEDHQNFFIVKDSAANIIEHLDRHNIKKVDYVISGIPFASLDDNISCDILSSTKEILGNEGVFITFQYTLFKMKLFSQFFKDIEKSKVLFNFPPAYVLKCKV</sequence>
<evidence type="ECO:0000313" key="6">
    <source>
        <dbReference type="Proteomes" id="UP000001572"/>
    </source>
</evidence>
<dbReference type="InterPro" id="IPR001737">
    <property type="entry name" value="KsgA/Erm"/>
</dbReference>
<evidence type="ECO:0000256" key="3">
    <source>
        <dbReference type="ARBA" id="ARBA00022691"/>
    </source>
</evidence>
<dbReference type="STRING" id="293826.Amet_1783"/>
<dbReference type="GO" id="GO:0032259">
    <property type="term" value="P:methylation"/>
    <property type="evidence" value="ECO:0007669"/>
    <property type="project" value="UniProtKB-KW"/>
</dbReference>
<organism evidence="5 6">
    <name type="scientific">Alkaliphilus metalliredigens (strain QYMF)</name>
    <dbReference type="NCBI Taxonomy" id="293826"/>
    <lineage>
        <taxon>Bacteria</taxon>
        <taxon>Bacillati</taxon>
        <taxon>Bacillota</taxon>
        <taxon>Clostridia</taxon>
        <taxon>Peptostreptococcales</taxon>
        <taxon>Natronincolaceae</taxon>
        <taxon>Alkaliphilus</taxon>
    </lineage>
</organism>
<keyword evidence="2" id="KW-0808">Transferase</keyword>
<dbReference type="SUPFAM" id="SSF53335">
    <property type="entry name" value="S-adenosyl-L-methionine-dependent methyltransferases"/>
    <property type="match status" value="1"/>
</dbReference>
<dbReference type="Proteomes" id="UP000001572">
    <property type="component" value="Chromosome"/>
</dbReference>
<dbReference type="AlphaFoldDB" id="A6TP37"/>
<evidence type="ECO:0000256" key="4">
    <source>
        <dbReference type="ARBA" id="ARBA00022884"/>
    </source>
</evidence>
<evidence type="ECO:0000313" key="5">
    <source>
        <dbReference type="EMBL" id="ABR47955.1"/>
    </source>
</evidence>
<dbReference type="InterPro" id="IPR029063">
    <property type="entry name" value="SAM-dependent_MTases_sf"/>
</dbReference>
<dbReference type="HOGENOM" id="CLU_085338_2_0_9"/>
<keyword evidence="3" id="KW-0949">S-adenosyl-L-methionine</keyword>
<evidence type="ECO:0000256" key="1">
    <source>
        <dbReference type="ARBA" id="ARBA00022603"/>
    </source>
</evidence>
<dbReference type="GO" id="GO:0003723">
    <property type="term" value="F:RNA binding"/>
    <property type="evidence" value="ECO:0007669"/>
    <property type="project" value="UniProtKB-KW"/>
</dbReference>
<dbReference type="Pfam" id="PF00398">
    <property type="entry name" value="RrnaAD"/>
    <property type="match status" value="1"/>
</dbReference>
<dbReference type="GO" id="GO:0008168">
    <property type="term" value="F:methyltransferase activity"/>
    <property type="evidence" value="ECO:0007669"/>
    <property type="project" value="UniProtKB-KW"/>
</dbReference>
<evidence type="ECO:0000256" key="2">
    <source>
        <dbReference type="ARBA" id="ARBA00022679"/>
    </source>
</evidence>
<keyword evidence="6" id="KW-1185">Reference proteome</keyword>
<accession>A6TP37</accession>
<protein>
    <submittedName>
        <fullName evidence="5">Ribosomal RNA adenine dimethylase</fullName>
    </submittedName>
</protein>
<dbReference type="RefSeq" id="WP_012062990.1">
    <property type="nucleotide sequence ID" value="NC_009633.1"/>
</dbReference>
<dbReference type="OrthoDB" id="9805585at2"/>
<keyword evidence="4" id="KW-0694">RNA-binding</keyword>
<dbReference type="CDD" id="cd02440">
    <property type="entry name" value="AdoMet_MTases"/>
    <property type="match status" value="1"/>
</dbReference>
<proteinExistence type="predicted"/>
<dbReference type="Gene3D" id="3.40.50.150">
    <property type="entry name" value="Vaccinia Virus protein VP39"/>
    <property type="match status" value="1"/>
</dbReference>
<dbReference type="EMBL" id="CP000724">
    <property type="protein sequence ID" value="ABR47955.1"/>
    <property type="molecule type" value="Genomic_DNA"/>
</dbReference>